<feature type="region of interest" description="Disordered" evidence="1">
    <location>
        <begin position="178"/>
        <end position="208"/>
    </location>
</feature>
<accession>A0AAV1CDW8</accession>
<gene>
    <name evidence="2" type="ORF">OLC1_LOCUS5105</name>
</gene>
<feature type="region of interest" description="Disordered" evidence="1">
    <location>
        <begin position="154"/>
        <end position="173"/>
    </location>
</feature>
<organism evidence="2 3">
    <name type="scientific">Oldenlandia corymbosa var. corymbosa</name>
    <dbReference type="NCBI Taxonomy" id="529605"/>
    <lineage>
        <taxon>Eukaryota</taxon>
        <taxon>Viridiplantae</taxon>
        <taxon>Streptophyta</taxon>
        <taxon>Embryophyta</taxon>
        <taxon>Tracheophyta</taxon>
        <taxon>Spermatophyta</taxon>
        <taxon>Magnoliopsida</taxon>
        <taxon>eudicotyledons</taxon>
        <taxon>Gunneridae</taxon>
        <taxon>Pentapetalae</taxon>
        <taxon>asterids</taxon>
        <taxon>lamiids</taxon>
        <taxon>Gentianales</taxon>
        <taxon>Rubiaceae</taxon>
        <taxon>Rubioideae</taxon>
        <taxon>Spermacoceae</taxon>
        <taxon>Hedyotis-Oldenlandia complex</taxon>
        <taxon>Oldenlandia</taxon>
    </lineage>
</organism>
<evidence type="ECO:0000313" key="2">
    <source>
        <dbReference type="EMBL" id="CAI9093779.1"/>
    </source>
</evidence>
<keyword evidence="3" id="KW-1185">Reference proteome</keyword>
<dbReference type="Proteomes" id="UP001161247">
    <property type="component" value="Chromosome 2"/>
</dbReference>
<reference evidence="2" key="1">
    <citation type="submission" date="2023-03" db="EMBL/GenBank/DDBJ databases">
        <authorList>
            <person name="Julca I."/>
        </authorList>
    </citation>
    <scope>NUCLEOTIDE SEQUENCE</scope>
</reference>
<protein>
    <submittedName>
        <fullName evidence="2">OLC1v1029350C1</fullName>
    </submittedName>
</protein>
<evidence type="ECO:0000313" key="3">
    <source>
        <dbReference type="Proteomes" id="UP001161247"/>
    </source>
</evidence>
<evidence type="ECO:0000256" key="1">
    <source>
        <dbReference type="SAM" id="MobiDB-lite"/>
    </source>
</evidence>
<dbReference type="AlphaFoldDB" id="A0AAV1CDW8"/>
<sequence length="208" mass="23953">MLSKAFLRATIRAVAASMKMEDIFKGNKHSNSMLEVAKFLPYSEHKLFEMERQLKAVSLNNNKKQKAEDEEAQLIHPKNFWVPRLDNVMLAEAQERVNLDITTYTYSCDDIKVQKPDSVVSDQMLKEADEEVLLNKKPKAEEEEAQLHRKDLLAREEVARPGEEPRSLDEKVRLAETRESLNLDVTSSNDYQDVKVQQPDPGVINDQR</sequence>
<dbReference type="EMBL" id="OX459119">
    <property type="protein sequence ID" value="CAI9093779.1"/>
    <property type="molecule type" value="Genomic_DNA"/>
</dbReference>
<name>A0AAV1CDW8_OLDCO</name>
<proteinExistence type="predicted"/>